<reference evidence="3" key="2">
    <citation type="submission" date="2025-09" db="UniProtKB">
        <authorList>
            <consortium name="Ensembl"/>
        </authorList>
    </citation>
    <scope>IDENTIFICATION</scope>
</reference>
<evidence type="ECO:0000313" key="4">
    <source>
        <dbReference type="Proteomes" id="UP000694565"/>
    </source>
</evidence>
<dbReference type="Pfam" id="PF00021">
    <property type="entry name" value="UPAR_LY6"/>
    <property type="match status" value="1"/>
</dbReference>
<reference evidence="3" key="1">
    <citation type="submission" date="2025-08" db="UniProtKB">
        <authorList>
            <consortium name="Ensembl"/>
        </authorList>
    </citation>
    <scope>IDENTIFICATION</scope>
</reference>
<evidence type="ECO:0000259" key="2">
    <source>
        <dbReference type="Pfam" id="PF00021"/>
    </source>
</evidence>
<accession>A0A8C3G0E2</accession>
<organism evidence="3 4">
    <name type="scientific">Cyclopterus lumpus</name>
    <name type="common">Lumpsucker</name>
    <dbReference type="NCBI Taxonomy" id="8103"/>
    <lineage>
        <taxon>Eukaryota</taxon>
        <taxon>Metazoa</taxon>
        <taxon>Chordata</taxon>
        <taxon>Craniata</taxon>
        <taxon>Vertebrata</taxon>
        <taxon>Euteleostomi</taxon>
        <taxon>Actinopterygii</taxon>
        <taxon>Neopterygii</taxon>
        <taxon>Teleostei</taxon>
        <taxon>Neoteleostei</taxon>
        <taxon>Acanthomorphata</taxon>
        <taxon>Eupercaria</taxon>
        <taxon>Perciformes</taxon>
        <taxon>Cottioidei</taxon>
        <taxon>Cottales</taxon>
        <taxon>Cyclopteridae</taxon>
        <taxon>Cyclopterus</taxon>
    </lineage>
</organism>
<dbReference type="GeneTree" id="ENSGT00910000144759"/>
<keyword evidence="4" id="KW-1185">Reference proteome</keyword>
<dbReference type="SUPFAM" id="SSF57302">
    <property type="entry name" value="Snake toxin-like"/>
    <property type="match status" value="1"/>
</dbReference>
<sequence length="136" mass="14327">MTTVLLLFSFFKLLCFYLCVSADSLTCNKCSFGLLGYCVSSTELTCTTNTSVCFTAKASFNALTTVGFNSQGCREPAQCNMTTNGTLVGITYETKVECCAADKCNSILLSSAPSTKMSYTAAIGLAVLASMCGSLL</sequence>
<evidence type="ECO:0000313" key="3">
    <source>
        <dbReference type="Ensembl" id="ENSCLMP00005025462.1"/>
    </source>
</evidence>
<keyword evidence="1" id="KW-0732">Signal</keyword>
<dbReference type="InterPro" id="IPR045860">
    <property type="entry name" value="Snake_toxin-like_sf"/>
</dbReference>
<protein>
    <recommendedName>
        <fullName evidence="2">UPAR/Ly6 domain-containing protein</fullName>
    </recommendedName>
</protein>
<feature type="signal peptide" evidence="1">
    <location>
        <begin position="1"/>
        <end position="22"/>
    </location>
</feature>
<evidence type="ECO:0000256" key="1">
    <source>
        <dbReference type="SAM" id="SignalP"/>
    </source>
</evidence>
<feature type="chain" id="PRO_5034624309" description="UPAR/Ly6 domain-containing protein" evidence="1">
    <location>
        <begin position="23"/>
        <end position="136"/>
    </location>
</feature>
<dbReference type="Proteomes" id="UP000694565">
    <property type="component" value="Unplaced"/>
</dbReference>
<dbReference type="InterPro" id="IPR016054">
    <property type="entry name" value="LY6_UPA_recep-like"/>
</dbReference>
<dbReference type="Ensembl" id="ENSCLMT00005026610.1">
    <property type="protein sequence ID" value="ENSCLMP00005025462.1"/>
    <property type="gene ID" value="ENSCLMG00005012512.1"/>
</dbReference>
<feature type="domain" description="UPAR/Ly6" evidence="2">
    <location>
        <begin position="24"/>
        <end position="106"/>
    </location>
</feature>
<dbReference type="AlphaFoldDB" id="A0A8C3G0E2"/>
<dbReference type="Gene3D" id="2.10.60.10">
    <property type="entry name" value="CD59"/>
    <property type="match status" value="1"/>
</dbReference>
<proteinExistence type="predicted"/>
<name>A0A8C3G0E2_CYCLU</name>